<dbReference type="Proteomes" id="UP000885847">
    <property type="component" value="Unassembled WGS sequence"/>
</dbReference>
<protein>
    <submittedName>
        <fullName evidence="1">Uncharacterized protein</fullName>
    </submittedName>
</protein>
<dbReference type="AlphaFoldDB" id="A0A7C0ZCQ9"/>
<name>A0A7C0ZCQ9_UNCW3</name>
<comment type="caution">
    <text evidence="1">The sequence shown here is derived from an EMBL/GenBank/DDBJ whole genome shotgun (WGS) entry which is preliminary data.</text>
</comment>
<evidence type="ECO:0000313" key="1">
    <source>
        <dbReference type="EMBL" id="HDI82854.1"/>
    </source>
</evidence>
<accession>A0A7C0ZCQ9</accession>
<reference evidence="1" key="1">
    <citation type="journal article" date="2020" name="mSystems">
        <title>Genome- and Community-Level Interaction Insights into Carbon Utilization and Element Cycling Functions of Hydrothermarchaeota in Hydrothermal Sediment.</title>
        <authorList>
            <person name="Zhou Z."/>
            <person name="Liu Y."/>
            <person name="Xu W."/>
            <person name="Pan J."/>
            <person name="Luo Z.H."/>
            <person name="Li M."/>
        </authorList>
    </citation>
    <scope>NUCLEOTIDE SEQUENCE [LARGE SCALE GENOMIC DNA]</scope>
    <source>
        <strain evidence="1">HyVt-102</strain>
    </source>
</reference>
<sequence length="442" mass="50544">MKKYLILLMLVSLVAFGQLNLQSFRRQATYVIYDDLDNALMPEALFGIEGWRVYTNLSNLSSGTEKLMNNTSDNTYVFGIVTPEIAPGMKMVVMYGNTKNESDLFNSNETNIFRDIDHDGTFDFRNRVYELDDANTVTKENRTIFMLSKDLGGGIVSFEYQRTSFVSYAESKDSTKVEYYNLPAGDQSMDSVYWETETDDWGEPSNNFGLTYTMKDLNGYNVGIGAGIGFEKNINSEVGDGYHFYDAQYGNATLYDNRMDTFQYRDNYNVPVFNMNLGVHAYKEDNGNVTEYTGGFSFGTGSADRDSLDRDWYRTQQTNAMGNVEVYSLDSYESDTGAISYKTYSVYAGGRWVRKLNDNLYFGMGLDVSYSNSTYGYSGVWVSRDYETFDDGDNELNDYDDYTSQTTSWLEYTREDVYRNFVITAPVGVELAITKNKNWFIR</sequence>
<feature type="non-terminal residue" evidence="1">
    <location>
        <position position="442"/>
    </location>
</feature>
<organism evidence="1">
    <name type="scientific">candidate division WOR-3 bacterium</name>
    <dbReference type="NCBI Taxonomy" id="2052148"/>
    <lineage>
        <taxon>Bacteria</taxon>
        <taxon>Bacteria division WOR-3</taxon>
    </lineage>
</organism>
<gene>
    <name evidence="1" type="ORF">ENF18_03565</name>
</gene>
<dbReference type="EMBL" id="DQWE01000171">
    <property type="protein sequence ID" value="HDI82854.1"/>
    <property type="molecule type" value="Genomic_DNA"/>
</dbReference>
<proteinExistence type="predicted"/>